<dbReference type="PANTHER" id="PTHR43280">
    <property type="entry name" value="ARAC-FAMILY TRANSCRIPTIONAL REGULATOR"/>
    <property type="match status" value="1"/>
</dbReference>
<dbReference type="PROSITE" id="PS01124">
    <property type="entry name" value="HTH_ARAC_FAMILY_2"/>
    <property type="match status" value="1"/>
</dbReference>
<dbReference type="InterPro" id="IPR020449">
    <property type="entry name" value="Tscrpt_reg_AraC-type_HTH"/>
</dbReference>
<dbReference type="Gene3D" id="2.60.120.10">
    <property type="entry name" value="Jelly Rolls"/>
    <property type="match status" value="1"/>
</dbReference>
<evidence type="ECO:0000256" key="3">
    <source>
        <dbReference type="ARBA" id="ARBA00023163"/>
    </source>
</evidence>
<keyword evidence="2" id="KW-0238">DNA-binding</keyword>
<dbReference type="Gene3D" id="1.10.10.60">
    <property type="entry name" value="Homeodomain-like"/>
    <property type="match status" value="2"/>
</dbReference>
<reference evidence="6" key="1">
    <citation type="journal article" date="2019" name="Int. J. Syst. Evol. Microbiol.">
        <title>The Global Catalogue of Microorganisms (GCM) 10K type strain sequencing project: providing services to taxonomists for standard genome sequencing and annotation.</title>
        <authorList>
            <consortium name="The Broad Institute Genomics Platform"/>
            <consortium name="The Broad Institute Genome Sequencing Center for Infectious Disease"/>
            <person name="Wu L."/>
            <person name="Ma J."/>
        </authorList>
    </citation>
    <scope>NUCLEOTIDE SEQUENCE [LARGE SCALE GENOMIC DNA]</scope>
    <source>
        <strain evidence="6">JCM 12165</strain>
    </source>
</reference>
<evidence type="ECO:0000313" key="6">
    <source>
        <dbReference type="Proteomes" id="UP001595896"/>
    </source>
</evidence>
<feature type="domain" description="HTH araC/xylS-type" evidence="4">
    <location>
        <begin position="185"/>
        <end position="283"/>
    </location>
</feature>
<dbReference type="InterPro" id="IPR037923">
    <property type="entry name" value="HTH-like"/>
</dbReference>
<evidence type="ECO:0000259" key="4">
    <source>
        <dbReference type="PROSITE" id="PS01124"/>
    </source>
</evidence>
<dbReference type="InterPro" id="IPR018062">
    <property type="entry name" value="HTH_AraC-typ_CS"/>
</dbReference>
<dbReference type="RefSeq" id="WP_377909979.1">
    <property type="nucleotide sequence ID" value="NZ_JBHSGK010000013.1"/>
</dbReference>
<dbReference type="PROSITE" id="PS00041">
    <property type="entry name" value="HTH_ARAC_FAMILY_1"/>
    <property type="match status" value="1"/>
</dbReference>
<dbReference type="Pfam" id="PF12833">
    <property type="entry name" value="HTH_18"/>
    <property type="match status" value="1"/>
</dbReference>
<dbReference type="Proteomes" id="UP001595896">
    <property type="component" value="Unassembled WGS sequence"/>
</dbReference>
<dbReference type="EMBL" id="JBHSGK010000013">
    <property type="protein sequence ID" value="MFC4737381.1"/>
    <property type="molecule type" value="Genomic_DNA"/>
</dbReference>
<sequence length="289" mass="33566">MTMIHTLVPPLPTYVKGGAGMFAKGTKHFARTFHLFDFLFVTKGTLYMKEAGQEFKLKPGDYLILVPDRHHAGYRLCEEDTSFYWAHFQLNAPFTVKHGTKPDWSQVYRRQATHQTPDEFQLQIGQTGTFGYPERAQTVFENLLAAEQSDDPEMRMHRQSRFFDCLIYLQKEAMELPSGAQEVARRAMAYIQNHYKAGVRIDELAQQLLYHPDYVTRSMKKVTGLTPKQYLHHVRLEKAKELLQHGSYHVEAVAEESGFRDVSYFSRLFKEREGMTPGQYRRLIGRSGF</sequence>
<evidence type="ECO:0000256" key="2">
    <source>
        <dbReference type="ARBA" id="ARBA00023125"/>
    </source>
</evidence>
<protein>
    <submittedName>
        <fullName evidence="5">Helix-turn-helix transcriptional regulator</fullName>
    </submittedName>
</protein>
<gene>
    <name evidence="5" type="ORF">ACFO4L_12335</name>
</gene>
<keyword evidence="6" id="KW-1185">Reference proteome</keyword>
<dbReference type="PRINTS" id="PR00032">
    <property type="entry name" value="HTHARAC"/>
</dbReference>
<dbReference type="InterPro" id="IPR014710">
    <property type="entry name" value="RmlC-like_jellyroll"/>
</dbReference>
<organism evidence="5 6">
    <name type="scientific">Bacillus daqingensis</name>
    <dbReference type="NCBI Taxonomy" id="872396"/>
    <lineage>
        <taxon>Bacteria</taxon>
        <taxon>Bacillati</taxon>
        <taxon>Bacillota</taxon>
        <taxon>Bacilli</taxon>
        <taxon>Bacillales</taxon>
        <taxon>Bacillaceae</taxon>
        <taxon>Bacillus</taxon>
    </lineage>
</organism>
<dbReference type="PANTHER" id="PTHR43280:SF30">
    <property type="entry name" value="MMSAB OPERON REGULATORY PROTEIN"/>
    <property type="match status" value="1"/>
</dbReference>
<dbReference type="InterPro" id="IPR009057">
    <property type="entry name" value="Homeodomain-like_sf"/>
</dbReference>
<accession>A0ABV9NYG6</accession>
<dbReference type="SUPFAM" id="SSF51215">
    <property type="entry name" value="Regulatory protein AraC"/>
    <property type="match status" value="1"/>
</dbReference>
<keyword evidence="3" id="KW-0804">Transcription</keyword>
<evidence type="ECO:0000313" key="5">
    <source>
        <dbReference type="EMBL" id="MFC4737381.1"/>
    </source>
</evidence>
<comment type="caution">
    <text evidence="5">The sequence shown here is derived from an EMBL/GenBank/DDBJ whole genome shotgun (WGS) entry which is preliminary data.</text>
</comment>
<keyword evidence="1" id="KW-0805">Transcription regulation</keyword>
<dbReference type="SUPFAM" id="SSF46689">
    <property type="entry name" value="Homeodomain-like"/>
    <property type="match status" value="2"/>
</dbReference>
<name>A0ABV9NYG6_9BACI</name>
<dbReference type="InterPro" id="IPR018060">
    <property type="entry name" value="HTH_AraC"/>
</dbReference>
<proteinExistence type="predicted"/>
<evidence type="ECO:0000256" key="1">
    <source>
        <dbReference type="ARBA" id="ARBA00023015"/>
    </source>
</evidence>
<dbReference type="SMART" id="SM00342">
    <property type="entry name" value="HTH_ARAC"/>
    <property type="match status" value="1"/>
</dbReference>